<organism evidence="4 5">
    <name type="scientific">Hymenobacter nivis</name>
    <dbReference type="NCBI Taxonomy" id="1850093"/>
    <lineage>
        <taxon>Bacteria</taxon>
        <taxon>Pseudomonadati</taxon>
        <taxon>Bacteroidota</taxon>
        <taxon>Cytophagia</taxon>
        <taxon>Cytophagales</taxon>
        <taxon>Hymenobacteraceae</taxon>
        <taxon>Hymenobacter</taxon>
    </lineage>
</organism>
<dbReference type="SUPFAM" id="SSF53756">
    <property type="entry name" value="UDP-Glycosyltransferase/glycogen phosphorylase"/>
    <property type="match status" value="1"/>
</dbReference>
<dbReference type="CDD" id="cd10918">
    <property type="entry name" value="CE4_NodB_like_5s_6s"/>
    <property type="match status" value="1"/>
</dbReference>
<evidence type="ECO:0000259" key="3">
    <source>
        <dbReference type="PROSITE" id="PS51677"/>
    </source>
</evidence>
<gene>
    <name evidence="4" type="ORF">DDQ68_19655</name>
</gene>
<evidence type="ECO:0000313" key="4">
    <source>
        <dbReference type="EMBL" id="AWM34797.1"/>
    </source>
</evidence>
<dbReference type="GO" id="GO:0005975">
    <property type="term" value="P:carbohydrate metabolic process"/>
    <property type="evidence" value="ECO:0007669"/>
    <property type="project" value="InterPro"/>
</dbReference>
<name>A0A2Z3GSX9_9BACT</name>
<evidence type="ECO:0000256" key="1">
    <source>
        <dbReference type="ARBA" id="ARBA00022729"/>
    </source>
</evidence>
<dbReference type="Pfam" id="PF01522">
    <property type="entry name" value="Polysacc_deac_1"/>
    <property type="match status" value="1"/>
</dbReference>
<dbReference type="EMBL" id="CP029145">
    <property type="protein sequence ID" value="AWM34797.1"/>
    <property type="molecule type" value="Genomic_DNA"/>
</dbReference>
<proteinExistence type="predicted"/>
<dbReference type="SUPFAM" id="SSF88713">
    <property type="entry name" value="Glycoside hydrolase/deacetylase"/>
    <property type="match status" value="1"/>
</dbReference>
<dbReference type="Proteomes" id="UP000245999">
    <property type="component" value="Chromosome"/>
</dbReference>
<keyword evidence="5" id="KW-1185">Reference proteome</keyword>
<feature type="compositionally biased region" description="Low complexity" evidence="2">
    <location>
        <begin position="37"/>
        <end position="49"/>
    </location>
</feature>
<dbReference type="Gene3D" id="3.20.20.370">
    <property type="entry name" value="Glycoside hydrolase/deacetylase"/>
    <property type="match status" value="1"/>
</dbReference>
<dbReference type="OrthoDB" id="9778320at2"/>
<dbReference type="Gene3D" id="3.40.50.2000">
    <property type="entry name" value="Glycogen Phosphorylase B"/>
    <property type="match status" value="2"/>
</dbReference>
<feature type="compositionally biased region" description="Polar residues" evidence="2">
    <location>
        <begin position="1"/>
        <end position="18"/>
    </location>
</feature>
<feature type="region of interest" description="Disordered" evidence="2">
    <location>
        <begin position="1"/>
        <end position="50"/>
    </location>
</feature>
<dbReference type="InterPro" id="IPR011330">
    <property type="entry name" value="Glyco_hydro/deAcase_b/a-brl"/>
</dbReference>
<dbReference type="PANTHER" id="PTHR34216">
    <property type="match status" value="1"/>
</dbReference>
<dbReference type="AlphaFoldDB" id="A0A2Z3GSX9"/>
<dbReference type="InterPro" id="IPR051398">
    <property type="entry name" value="Polysacch_Deacetylase"/>
</dbReference>
<dbReference type="PANTHER" id="PTHR34216:SF7">
    <property type="entry name" value="POLY-BETA-1,6-N-ACETYL-D-GLUCOSAMINE N-DEACETYLASE"/>
    <property type="match status" value="1"/>
</dbReference>
<dbReference type="KEGG" id="hnv:DDQ68_19655"/>
<protein>
    <recommendedName>
        <fullName evidence="3">NodB homology domain-containing protein</fullName>
    </recommendedName>
</protein>
<dbReference type="InterPro" id="IPR002509">
    <property type="entry name" value="NODB_dom"/>
</dbReference>
<sequence>MHSKQGPQNGLGNNSPTMQRLPGSRRKAGSPDQVQSLRAGPRPLRAGPRPLRPMRILHVLSAEFFAGSAAYAVALAEAHRAQGHAVWLVSDSDQLPTGAPQVKTAVSNRRYGQRLRNARLIRQLVRTEQIDVVHAHSRAASWVSYAALRGLKVPLVSTVHGRQHLHTSTSLFDIYGDKVIAICANLRTHLIEEVQMDPVKIVALPNGVAFGSEQLATNNYQLLVDNEQLTVNYSLSTDNCLRIAFIGRFNGGKGERAAALLQQVFPPLLAEFPALRLALIGGELEQLPAAGKGALAQLQAQFGERVEVVGFTTDVAGWLARTTLTIGAGRVAIEALGAGHAVLALGEASYAGLVTEANFATAAASNFGDIAPRVTPSDVDFGALLADARAFLARPQAVPGALQVQVRAHYNLARVAAEVLAVYQSARMKKAVPNFLPVLMYHKIPDAPPATKHQTFVTKDNFAKHLAFFKSRRFTLITFADYLQFARGERPLAEFPRRPLVLTFDDGYFDNYTNLLPLMQQYGYRGVLYLLGDFGVRYNQWDLAADPTEPRADLMDEAQKRAFVAAGWEIGAHTMSHPRLPALPLPAATAEIQRSKASLETVLQTEVVSFAYPYGDLNDDLKAAVHAAGFAFGVATDTGGLHLEDDRFQVFRINVFPHENTASLFKKTASWYRKYYRRKRGK</sequence>
<dbReference type="GO" id="GO:0016757">
    <property type="term" value="F:glycosyltransferase activity"/>
    <property type="evidence" value="ECO:0007669"/>
    <property type="project" value="UniProtKB-ARBA"/>
</dbReference>
<evidence type="ECO:0000313" key="5">
    <source>
        <dbReference type="Proteomes" id="UP000245999"/>
    </source>
</evidence>
<feature type="domain" description="NodB homology" evidence="3">
    <location>
        <begin position="498"/>
        <end position="682"/>
    </location>
</feature>
<keyword evidence="1" id="KW-0732">Signal</keyword>
<dbReference type="InterPro" id="IPR028098">
    <property type="entry name" value="Glyco_trans_4-like_N"/>
</dbReference>
<dbReference type="PROSITE" id="PS51677">
    <property type="entry name" value="NODB"/>
    <property type="match status" value="1"/>
</dbReference>
<accession>A0A2Z3GSX9</accession>
<dbReference type="GO" id="GO:0016810">
    <property type="term" value="F:hydrolase activity, acting on carbon-nitrogen (but not peptide) bonds"/>
    <property type="evidence" value="ECO:0007669"/>
    <property type="project" value="InterPro"/>
</dbReference>
<dbReference type="Pfam" id="PF13439">
    <property type="entry name" value="Glyco_transf_4"/>
    <property type="match status" value="1"/>
</dbReference>
<reference evidence="5" key="1">
    <citation type="submission" date="2018-04" db="EMBL/GenBank/DDBJ databases">
        <title>Complete genome of Antarctic heterotrophic bacterium Hymenobacter nivis.</title>
        <authorList>
            <person name="Terashima M."/>
        </authorList>
    </citation>
    <scope>NUCLEOTIDE SEQUENCE [LARGE SCALE GENOMIC DNA]</scope>
    <source>
        <strain evidence="5">NBRC 111535</strain>
    </source>
</reference>
<evidence type="ECO:0000256" key="2">
    <source>
        <dbReference type="SAM" id="MobiDB-lite"/>
    </source>
</evidence>